<name>A0A644YXB4_9ZZZZ</name>
<dbReference type="EMBL" id="VSSQ01005983">
    <property type="protein sequence ID" value="MPM31113.1"/>
    <property type="molecule type" value="Genomic_DNA"/>
</dbReference>
<organism evidence="1">
    <name type="scientific">bioreactor metagenome</name>
    <dbReference type="NCBI Taxonomy" id="1076179"/>
    <lineage>
        <taxon>unclassified sequences</taxon>
        <taxon>metagenomes</taxon>
        <taxon>ecological metagenomes</taxon>
    </lineage>
</organism>
<proteinExistence type="predicted"/>
<accession>A0A644YXB4</accession>
<sequence>MKSKIVKIINMSNDGKMAIKISDDMKFSELVQAWTFMTGFIFNICEGQGDGVNALNGGKKEREECLKIFIPIFEEWVAYSKRVNVAK</sequence>
<dbReference type="AlphaFoldDB" id="A0A644YXB4"/>
<comment type="caution">
    <text evidence="1">The sequence shown here is derived from an EMBL/GenBank/DDBJ whole genome shotgun (WGS) entry which is preliminary data.</text>
</comment>
<reference evidence="1" key="1">
    <citation type="submission" date="2019-08" db="EMBL/GenBank/DDBJ databases">
        <authorList>
            <person name="Kucharzyk K."/>
            <person name="Murdoch R.W."/>
            <person name="Higgins S."/>
            <person name="Loffler F."/>
        </authorList>
    </citation>
    <scope>NUCLEOTIDE SEQUENCE</scope>
</reference>
<protein>
    <submittedName>
        <fullName evidence="1">Uncharacterized protein</fullName>
    </submittedName>
</protein>
<evidence type="ECO:0000313" key="1">
    <source>
        <dbReference type="EMBL" id="MPM31113.1"/>
    </source>
</evidence>
<gene>
    <name evidence="1" type="ORF">SDC9_77666</name>
</gene>